<dbReference type="GO" id="GO:0005886">
    <property type="term" value="C:plasma membrane"/>
    <property type="evidence" value="ECO:0007669"/>
    <property type="project" value="TreeGrafter"/>
</dbReference>
<dbReference type="Proteomes" id="UP000445000">
    <property type="component" value="Unassembled WGS sequence"/>
</dbReference>
<name>A0A829YJ64_9GAMM</name>
<reference evidence="3" key="1">
    <citation type="submission" date="2020-01" db="EMBL/GenBank/DDBJ databases">
        <title>'Steroidobacter agaridevorans' sp. nov., agar-degrading bacteria isolated from rhizosphere soils.</title>
        <authorList>
            <person name="Ikenaga M."/>
            <person name="Kataoka M."/>
            <person name="Murouchi A."/>
            <person name="Katsuragi S."/>
            <person name="Sakai M."/>
        </authorList>
    </citation>
    <scope>NUCLEOTIDE SEQUENCE [LARGE SCALE GENOMIC DNA]</scope>
    <source>
        <strain evidence="3">YU21-B</strain>
    </source>
</reference>
<dbReference type="InterPro" id="IPR052712">
    <property type="entry name" value="Acid_resist_chaperone_HdeD"/>
</dbReference>
<evidence type="ECO:0000313" key="2">
    <source>
        <dbReference type="EMBL" id="GFE82893.1"/>
    </source>
</evidence>
<sequence>MPGILPLIGRSWWVLLVYGILGVIFGLFALARPLAAATAMVWAIGVLALAEGVVSLFAAFSGKVAVSKGWVLLYAVLSILFGIMAVVNPVGTAGALLLFLAAWLIFAGIYRIIFAIRVRQEIKGEWLIALSGVLSIALGILFVISPLTGLVVTAWWIGAGALIYGVLQIVAAFKLRALK</sequence>
<organism evidence="2 3">
    <name type="scientific">Steroidobacter agaridevorans</name>
    <dbReference type="NCBI Taxonomy" id="2695856"/>
    <lineage>
        <taxon>Bacteria</taxon>
        <taxon>Pseudomonadati</taxon>
        <taxon>Pseudomonadota</taxon>
        <taxon>Gammaproteobacteria</taxon>
        <taxon>Steroidobacterales</taxon>
        <taxon>Steroidobacteraceae</taxon>
        <taxon>Steroidobacter</taxon>
    </lineage>
</organism>
<evidence type="ECO:0000313" key="3">
    <source>
        <dbReference type="Proteomes" id="UP000445000"/>
    </source>
</evidence>
<feature type="transmembrane region" description="Helical" evidence="1">
    <location>
        <begin position="37"/>
        <end position="58"/>
    </location>
</feature>
<keyword evidence="3" id="KW-1185">Reference proteome</keyword>
<dbReference type="AlphaFoldDB" id="A0A829YJ64"/>
<feature type="transmembrane region" description="Helical" evidence="1">
    <location>
        <begin position="126"/>
        <end position="147"/>
    </location>
</feature>
<dbReference type="Pfam" id="PF03729">
    <property type="entry name" value="DUF308"/>
    <property type="match status" value="1"/>
</dbReference>
<dbReference type="PANTHER" id="PTHR34989:SF1">
    <property type="entry name" value="PROTEIN HDED"/>
    <property type="match status" value="1"/>
</dbReference>
<accession>A0A829YJ64</accession>
<keyword evidence="1" id="KW-1133">Transmembrane helix</keyword>
<gene>
    <name evidence="2" type="ORF">GCM10011487_48930</name>
</gene>
<keyword evidence="1" id="KW-0812">Transmembrane</keyword>
<dbReference type="InterPro" id="IPR005325">
    <property type="entry name" value="DUF308_memb"/>
</dbReference>
<dbReference type="EMBL" id="BLJN01000005">
    <property type="protein sequence ID" value="GFE82893.1"/>
    <property type="molecule type" value="Genomic_DNA"/>
</dbReference>
<feature type="transmembrane region" description="Helical" evidence="1">
    <location>
        <begin position="12"/>
        <end position="31"/>
    </location>
</feature>
<feature type="transmembrane region" description="Helical" evidence="1">
    <location>
        <begin position="153"/>
        <end position="173"/>
    </location>
</feature>
<dbReference type="PANTHER" id="PTHR34989">
    <property type="entry name" value="PROTEIN HDED"/>
    <property type="match status" value="1"/>
</dbReference>
<evidence type="ECO:0000256" key="1">
    <source>
        <dbReference type="SAM" id="Phobius"/>
    </source>
</evidence>
<proteinExistence type="predicted"/>
<keyword evidence="1" id="KW-0472">Membrane</keyword>
<feature type="transmembrane region" description="Helical" evidence="1">
    <location>
        <begin position="93"/>
        <end position="114"/>
    </location>
</feature>
<protein>
    <submittedName>
        <fullName evidence="2">Membrane protein</fullName>
    </submittedName>
</protein>
<feature type="transmembrane region" description="Helical" evidence="1">
    <location>
        <begin position="70"/>
        <end position="87"/>
    </location>
</feature>
<comment type="caution">
    <text evidence="2">The sequence shown here is derived from an EMBL/GenBank/DDBJ whole genome shotgun (WGS) entry which is preliminary data.</text>
</comment>